<dbReference type="InterPro" id="IPR016163">
    <property type="entry name" value="Ald_DH_C"/>
</dbReference>
<proteinExistence type="inferred from homology"/>
<dbReference type="InterPro" id="IPR016162">
    <property type="entry name" value="Ald_DH_N"/>
</dbReference>
<keyword evidence="6" id="KW-1185">Reference proteome</keyword>
<evidence type="ECO:0000313" key="6">
    <source>
        <dbReference type="Proteomes" id="UP001320766"/>
    </source>
</evidence>
<dbReference type="EC" id="1.2.1.20" evidence="5"/>
<name>A0ABT1K555_9ACTN</name>
<dbReference type="EMBL" id="JAMZEC010000001">
    <property type="protein sequence ID" value="MCP2349015.1"/>
    <property type="molecule type" value="Genomic_DNA"/>
</dbReference>
<reference evidence="5 6" key="1">
    <citation type="submission" date="2022-06" db="EMBL/GenBank/DDBJ databases">
        <title>Sequencing the genomes of 1000 actinobacteria strains.</title>
        <authorList>
            <person name="Klenk H.-P."/>
        </authorList>
    </citation>
    <scope>NUCLEOTIDE SEQUENCE [LARGE SCALE GENOMIC DNA]</scope>
    <source>
        <strain evidence="5 6">DSM 44170</strain>
    </source>
</reference>
<dbReference type="InterPro" id="IPR016161">
    <property type="entry name" value="Ald_DH/histidinol_DH"/>
</dbReference>
<dbReference type="Gene3D" id="3.40.605.10">
    <property type="entry name" value="Aldehyde Dehydrogenase, Chain A, domain 1"/>
    <property type="match status" value="1"/>
</dbReference>
<dbReference type="PANTHER" id="PTHR43353">
    <property type="entry name" value="SUCCINATE-SEMIALDEHYDE DEHYDROGENASE, MITOCHONDRIAL"/>
    <property type="match status" value="1"/>
</dbReference>
<dbReference type="SUPFAM" id="SSF53720">
    <property type="entry name" value="ALDH-like"/>
    <property type="match status" value="1"/>
</dbReference>
<sequence>MTPTGCFIGGEWRDTDRRFPVTDPATGQTLAEVADAGPADALAALDAAVAAQDAWAATPPRERAAVLRRAHDGLVSRGEEFALLITREMGKPLAESRAEVGYAADFLQWFAEESVRISGEYRVSPGGDFRIVTARQPVGPCLLVSPWNFPLAMITRKVGPALAAGCTALLKPAEDTPLSCLLLVQVLADAGVPAGVVNALPTSRPAPLVERLLADPRLRKLSFTGSTEVGRLLLAQASGNVLRTSMELGGNAPFLVFADADLNAAVDGAVLAKLRNGGQSCVAANRFLVEEPVAEEFAGRLAERMKRVRLGPGTDPASELGPLINARQRRRVAGLVDDAVAHGARVLAGGHAEGPFYPATVLTGVPAEARIHQEEIFGPVAPVTPFAGEDAALALANATPYGLVVYLYTGSLARALRVSERLEAGMVGVNRGLVSNAAAPFGGIKQSGLGREGGFEGIGEYVSTKYLALDTAP</sequence>
<evidence type="ECO:0000256" key="1">
    <source>
        <dbReference type="ARBA" id="ARBA00023002"/>
    </source>
</evidence>
<dbReference type="PROSITE" id="PS00687">
    <property type="entry name" value="ALDEHYDE_DEHYDR_GLU"/>
    <property type="match status" value="1"/>
</dbReference>
<organism evidence="5 6">
    <name type="scientific">Nonomuraea roseoviolacea subsp. carminata</name>
    <dbReference type="NCBI Taxonomy" id="160689"/>
    <lineage>
        <taxon>Bacteria</taxon>
        <taxon>Bacillati</taxon>
        <taxon>Actinomycetota</taxon>
        <taxon>Actinomycetes</taxon>
        <taxon>Streptosporangiales</taxon>
        <taxon>Streptosporangiaceae</taxon>
        <taxon>Nonomuraea</taxon>
    </lineage>
</organism>
<dbReference type="InterPro" id="IPR050740">
    <property type="entry name" value="Aldehyde_DH_Superfamily"/>
</dbReference>
<evidence type="ECO:0000256" key="3">
    <source>
        <dbReference type="RuleBase" id="RU003345"/>
    </source>
</evidence>
<dbReference type="RefSeq" id="WP_253773220.1">
    <property type="nucleotide sequence ID" value="NZ_BAAAVE010000007.1"/>
</dbReference>
<keyword evidence="1 3" id="KW-0560">Oxidoreductase</keyword>
<comment type="caution">
    <text evidence="5">The sequence shown here is derived from an EMBL/GenBank/DDBJ whole genome shotgun (WGS) entry which is preliminary data.</text>
</comment>
<feature type="domain" description="Aldehyde dehydrogenase" evidence="4">
    <location>
        <begin position="12"/>
        <end position="466"/>
    </location>
</feature>
<evidence type="ECO:0000313" key="5">
    <source>
        <dbReference type="EMBL" id="MCP2349015.1"/>
    </source>
</evidence>
<dbReference type="PROSITE" id="PS00070">
    <property type="entry name" value="ALDEHYDE_DEHYDR_CYS"/>
    <property type="match status" value="1"/>
</dbReference>
<dbReference type="GO" id="GO:0036243">
    <property type="term" value="F:succinate-semialdehyde dehydrogenase (NADP+) activity"/>
    <property type="evidence" value="ECO:0007669"/>
    <property type="project" value="UniProtKB-EC"/>
</dbReference>
<dbReference type="Pfam" id="PF00171">
    <property type="entry name" value="Aldedh"/>
    <property type="match status" value="1"/>
</dbReference>
<dbReference type="Proteomes" id="UP001320766">
    <property type="component" value="Unassembled WGS sequence"/>
</dbReference>
<comment type="similarity">
    <text evidence="3">Belongs to the aldehyde dehydrogenase family.</text>
</comment>
<accession>A0ABT1K555</accession>
<evidence type="ECO:0000256" key="2">
    <source>
        <dbReference type="PROSITE-ProRule" id="PRU10007"/>
    </source>
</evidence>
<protein>
    <submittedName>
        <fullName evidence="5">Succinate-semialdehyde dehydrogenase/glutarate-semialdehyde dehydrogenase</fullName>
        <ecNumber evidence="5">1.2.1.16</ecNumber>
        <ecNumber evidence="5">1.2.1.20</ecNumber>
        <ecNumber evidence="5">1.2.1.79</ecNumber>
    </submittedName>
</protein>
<evidence type="ECO:0000259" key="4">
    <source>
        <dbReference type="Pfam" id="PF00171"/>
    </source>
</evidence>
<dbReference type="Gene3D" id="3.40.309.10">
    <property type="entry name" value="Aldehyde Dehydrogenase, Chain A, domain 2"/>
    <property type="match status" value="1"/>
</dbReference>
<feature type="active site" evidence="2">
    <location>
        <position position="247"/>
    </location>
</feature>
<dbReference type="EC" id="1.2.1.16" evidence="5"/>
<dbReference type="PANTHER" id="PTHR43353:SF5">
    <property type="entry name" value="SUCCINATE-SEMIALDEHYDE DEHYDROGENASE, MITOCHONDRIAL"/>
    <property type="match status" value="1"/>
</dbReference>
<dbReference type="InterPro" id="IPR029510">
    <property type="entry name" value="Ald_DH_CS_GLU"/>
</dbReference>
<dbReference type="CDD" id="cd07103">
    <property type="entry name" value="ALDH_F5_SSADH_GabD"/>
    <property type="match status" value="1"/>
</dbReference>
<gene>
    <name evidence="5" type="ORF">HD595_005137</name>
</gene>
<dbReference type="EC" id="1.2.1.79" evidence="5"/>
<dbReference type="InterPro" id="IPR015590">
    <property type="entry name" value="Aldehyde_DH_dom"/>
</dbReference>
<dbReference type="InterPro" id="IPR016160">
    <property type="entry name" value="Ald_DH_CS_CYS"/>
</dbReference>
<dbReference type="GO" id="GO:0102810">
    <property type="term" value="F:glutarate-semialdehyde dehydrogenase (NADP+) activity"/>
    <property type="evidence" value="ECO:0007669"/>
    <property type="project" value="UniProtKB-EC"/>
</dbReference>